<accession>A0ABR5J4K3</accession>
<comment type="caution">
    <text evidence="1">The sequence shown here is derived from an EMBL/GenBank/DDBJ whole genome shotgun (WGS) entry which is preliminary data.</text>
</comment>
<protein>
    <submittedName>
        <fullName evidence="1">Uncharacterized protein</fullName>
    </submittedName>
</protein>
<dbReference type="RefSeq" id="WP_030878491.1">
    <property type="nucleotide sequence ID" value="NZ_JBEZAH010000002.1"/>
</dbReference>
<proteinExistence type="predicted"/>
<name>A0ABR5J4K3_9ACTN</name>
<dbReference type="EMBL" id="LGUT01001758">
    <property type="protein sequence ID" value="KOG88281.1"/>
    <property type="molecule type" value="Genomic_DNA"/>
</dbReference>
<organism evidence="1 2">
    <name type="scientific">Streptomyces varsoviensis</name>
    <dbReference type="NCBI Taxonomy" id="67373"/>
    <lineage>
        <taxon>Bacteria</taxon>
        <taxon>Bacillati</taxon>
        <taxon>Actinomycetota</taxon>
        <taxon>Actinomycetes</taxon>
        <taxon>Kitasatosporales</taxon>
        <taxon>Streptomycetaceae</taxon>
        <taxon>Streptomyces</taxon>
    </lineage>
</organism>
<reference evidence="1 2" key="1">
    <citation type="submission" date="2015-07" db="EMBL/GenBank/DDBJ databases">
        <authorList>
            <person name="Ju K.-S."/>
            <person name="Doroghazi J.R."/>
            <person name="Metcalf W.W."/>
        </authorList>
    </citation>
    <scope>NUCLEOTIDE SEQUENCE [LARGE SCALE GENOMIC DNA]</scope>
    <source>
        <strain evidence="1 2">NRRL B-3589</strain>
    </source>
</reference>
<keyword evidence="2" id="KW-1185">Reference proteome</keyword>
<sequence>MKNFTIINKLTDRPVAASCLRGSFLAPLPATGLSGVVESRFTKRERPIHAQAVVAAAAQAGAFASAESLSGAGYATNLKTQNQHHTMWAFRGLEPWRDPS</sequence>
<evidence type="ECO:0000313" key="2">
    <source>
        <dbReference type="Proteomes" id="UP000037020"/>
    </source>
</evidence>
<dbReference type="Proteomes" id="UP000037020">
    <property type="component" value="Unassembled WGS sequence"/>
</dbReference>
<gene>
    <name evidence="1" type="ORF">ADK38_20660</name>
</gene>
<evidence type="ECO:0000313" key="1">
    <source>
        <dbReference type="EMBL" id="KOG88281.1"/>
    </source>
</evidence>